<evidence type="ECO:0000313" key="2">
    <source>
        <dbReference type="EMBL" id="GAA4784913.1"/>
    </source>
</evidence>
<dbReference type="Proteomes" id="UP001501265">
    <property type="component" value="Unassembled WGS sequence"/>
</dbReference>
<feature type="region of interest" description="Disordered" evidence="1">
    <location>
        <begin position="1"/>
        <end position="40"/>
    </location>
</feature>
<sequence length="70" mass="7078">MTPTSATLTRPAPIPVTIGLRPPTEATGTLPVPTSAPPVPEGTFRIIGDLDVDVAESAGCSCSAGDDQPY</sequence>
<comment type="caution">
    <text evidence="2">The sequence shown here is derived from an EMBL/GenBank/DDBJ whole genome shotgun (WGS) entry which is preliminary data.</text>
</comment>
<reference evidence="3" key="1">
    <citation type="journal article" date="2019" name="Int. J. Syst. Evol. Microbiol.">
        <title>The Global Catalogue of Microorganisms (GCM) 10K type strain sequencing project: providing services to taxonomists for standard genome sequencing and annotation.</title>
        <authorList>
            <consortium name="The Broad Institute Genomics Platform"/>
            <consortium name="The Broad Institute Genome Sequencing Center for Infectious Disease"/>
            <person name="Wu L."/>
            <person name="Ma J."/>
        </authorList>
    </citation>
    <scope>NUCLEOTIDE SEQUENCE [LARGE SCALE GENOMIC DNA]</scope>
    <source>
        <strain evidence="3">JCM 18081</strain>
    </source>
</reference>
<evidence type="ECO:0000313" key="3">
    <source>
        <dbReference type="Proteomes" id="UP001501265"/>
    </source>
</evidence>
<proteinExistence type="predicted"/>
<accession>A0ABP9ASS4</accession>
<evidence type="ECO:0000256" key="1">
    <source>
        <dbReference type="SAM" id="MobiDB-lite"/>
    </source>
</evidence>
<dbReference type="EMBL" id="BAABIG010000005">
    <property type="protein sequence ID" value="GAA4784913.1"/>
    <property type="molecule type" value="Genomic_DNA"/>
</dbReference>
<name>A0ABP9ASS4_9ACTN</name>
<protein>
    <submittedName>
        <fullName evidence="2">Uncharacterized protein</fullName>
    </submittedName>
</protein>
<keyword evidence="3" id="KW-1185">Reference proteome</keyword>
<organism evidence="2 3">
    <name type="scientific">Streptomyces ziwulingensis</name>
    <dbReference type="NCBI Taxonomy" id="1045501"/>
    <lineage>
        <taxon>Bacteria</taxon>
        <taxon>Bacillati</taxon>
        <taxon>Actinomycetota</taxon>
        <taxon>Actinomycetes</taxon>
        <taxon>Kitasatosporales</taxon>
        <taxon>Streptomycetaceae</taxon>
        <taxon>Streptomyces</taxon>
    </lineage>
</organism>
<dbReference type="RefSeq" id="WP_345617173.1">
    <property type="nucleotide sequence ID" value="NZ_BAABIG010000005.1"/>
</dbReference>
<gene>
    <name evidence="2" type="ORF">GCM10023220_05500</name>
</gene>